<feature type="region of interest" description="Disordered" evidence="7">
    <location>
        <begin position="1"/>
        <end position="34"/>
    </location>
</feature>
<dbReference type="PROSITE" id="PS50250">
    <property type="entry name" value="PCI"/>
    <property type="match status" value="1"/>
</dbReference>
<dbReference type="InterPro" id="IPR000717">
    <property type="entry name" value="PCI_dom"/>
</dbReference>
<comment type="similarity">
    <text evidence="3">Belongs to the CSN1 family.</text>
</comment>
<dbReference type="Gene3D" id="1.25.40.570">
    <property type="match status" value="1"/>
</dbReference>
<evidence type="ECO:0000256" key="1">
    <source>
        <dbReference type="ARBA" id="ARBA00004123"/>
    </source>
</evidence>
<evidence type="ECO:0000313" key="9">
    <source>
        <dbReference type="EMBL" id="KAL0066287.1"/>
    </source>
</evidence>
<protein>
    <recommendedName>
        <fullName evidence="8">PCI domain-containing protein</fullName>
    </recommendedName>
</protein>
<feature type="domain" description="PCI" evidence="8">
    <location>
        <begin position="260"/>
        <end position="429"/>
    </location>
</feature>
<accession>A0ABR2ZX75</accession>
<evidence type="ECO:0000259" key="8">
    <source>
        <dbReference type="PROSITE" id="PS50250"/>
    </source>
</evidence>
<feature type="compositionally biased region" description="Polar residues" evidence="7">
    <location>
        <begin position="12"/>
        <end position="21"/>
    </location>
</feature>
<evidence type="ECO:0000256" key="2">
    <source>
        <dbReference type="ARBA" id="ARBA00004496"/>
    </source>
</evidence>
<dbReference type="SUPFAM" id="SSF46785">
    <property type="entry name" value="Winged helix' DNA-binding domain"/>
    <property type="match status" value="1"/>
</dbReference>
<reference evidence="9 10" key="1">
    <citation type="submission" date="2024-05" db="EMBL/GenBank/DDBJ databases">
        <title>A draft genome resource for the thread blight pathogen Marasmius tenuissimus strain MS-2.</title>
        <authorList>
            <person name="Yulfo-Soto G.E."/>
            <person name="Baruah I.K."/>
            <person name="Amoako-Attah I."/>
            <person name="Bukari Y."/>
            <person name="Meinhardt L.W."/>
            <person name="Bailey B.A."/>
            <person name="Cohen S.P."/>
        </authorList>
    </citation>
    <scope>NUCLEOTIDE SEQUENCE [LARGE SCALE GENOMIC DNA]</scope>
    <source>
        <strain evidence="9 10">MS-2</strain>
    </source>
</reference>
<dbReference type="InterPro" id="IPR045135">
    <property type="entry name" value="Rpn7_N"/>
</dbReference>
<evidence type="ECO:0000256" key="7">
    <source>
        <dbReference type="SAM" id="MobiDB-lite"/>
    </source>
</evidence>
<dbReference type="InterPro" id="IPR036390">
    <property type="entry name" value="WH_DNA-bd_sf"/>
</dbReference>
<dbReference type="Pfam" id="PF10602">
    <property type="entry name" value="RPN7"/>
    <property type="match status" value="1"/>
</dbReference>
<proteinExistence type="inferred from homology"/>
<comment type="caution">
    <text evidence="9">The sequence shown here is derived from an EMBL/GenBank/DDBJ whole genome shotgun (WGS) entry which is preliminary data.</text>
</comment>
<dbReference type="InterPro" id="IPR019585">
    <property type="entry name" value="Rpn7/CSN1"/>
</dbReference>
<dbReference type="PANTHER" id="PTHR14145:SF2">
    <property type="entry name" value="COP9 SIGNALOSOME COMPLEX SUBUNIT 1"/>
    <property type="match status" value="1"/>
</dbReference>
<gene>
    <name evidence="9" type="ORF">AAF712_006718</name>
</gene>
<organism evidence="9 10">
    <name type="scientific">Marasmius tenuissimus</name>
    <dbReference type="NCBI Taxonomy" id="585030"/>
    <lineage>
        <taxon>Eukaryota</taxon>
        <taxon>Fungi</taxon>
        <taxon>Dikarya</taxon>
        <taxon>Basidiomycota</taxon>
        <taxon>Agaricomycotina</taxon>
        <taxon>Agaricomycetes</taxon>
        <taxon>Agaricomycetidae</taxon>
        <taxon>Agaricales</taxon>
        <taxon>Marasmiineae</taxon>
        <taxon>Marasmiaceae</taxon>
        <taxon>Marasmius</taxon>
    </lineage>
</organism>
<name>A0ABR2ZX75_9AGAR</name>
<keyword evidence="5" id="KW-0736">Signalosome</keyword>
<sequence length="491" mass="54218">MDRDVEMDIDEQPSTSTSTVPQPRAPAPTTDSTAPLNLDLDAYISSYTRRTAIDRLIRIVSVCPPLAQEAFVLAVQKIQEGRDPTVYQALCNAFEGGIGEMPALDGKWVDETIKKNQSEKIKLEGELKTYSNNMIKESIRMGHRDLAEFYRSVGDYPAALKHWTKSREFCTTSQHVLDGCISILELLIEQRNYAHLPTYIFKAESALEGATSALNASKDKEPAGAAAGSSKKALANIPDIDVLRSKLDFANGLSQLSQGNYERAAYFFLRLSGLGDWFGKLVSQGDIAIYGVISALASLSRSAFKAQVIENLPFSAFIEQEPYIREIVESYMSSNFKGVLELLSKHNTRHVLDIHLFPHIPTLLSLTRSRLVTLYFTPFSTVKLDRMAEAFGWSVQDTEEFVVNLIRGGGIKGRVDSQGKVLQVKGKDRGGGREEVFVDALRTGVEMKRTTGKLLYRMKLQQLDLVIKAPKNQNQGAAGGGQGGSQVVEID</sequence>
<dbReference type="PANTHER" id="PTHR14145">
    <property type="entry name" value="26S PROTESOME SUBUNIT 6"/>
    <property type="match status" value="1"/>
</dbReference>
<keyword evidence="10" id="KW-1185">Reference proteome</keyword>
<evidence type="ECO:0000256" key="5">
    <source>
        <dbReference type="ARBA" id="ARBA00022790"/>
    </source>
</evidence>
<evidence type="ECO:0000256" key="3">
    <source>
        <dbReference type="ARBA" id="ARBA00008793"/>
    </source>
</evidence>
<evidence type="ECO:0000313" key="10">
    <source>
        <dbReference type="Proteomes" id="UP001437256"/>
    </source>
</evidence>
<comment type="subcellular location">
    <subcellularLocation>
        <location evidence="2">Cytoplasm</location>
    </subcellularLocation>
    <subcellularLocation>
        <location evidence="1">Nucleus</location>
    </subcellularLocation>
</comment>
<evidence type="ECO:0000256" key="6">
    <source>
        <dbReference type="ARBA" id="ARBA00023242"/>
    </source>
</evidence>
<dbReference type="Pfam" id="PF01399">
    <property type="entry name" value="PCI"/>
    <property type="match status" value="1"/>
</dbReference>
<dbReference type="Proteomes" id="UP001437256">
    <property type="component" value="Unassembled WGS sequence"/>
</dbReference>
<dbReference type="SMART" id="SM00088">
    <property type="entry name" value="PINT"/>
    <property type="match status" value="1"/>
</dbReference>
<keyword evidence="6" id="KW-0539">Nucleus</keyword>
<keyword evidence="4" id="KW-0963">Cytoplasm</keyword>
<dbReference type="EMBL" id="JBBXMP010000037">
    <property type="protein sequence ID" value="KAL0066287.1"/>
    <property type="molecule type" value="Genomic_DNA"/>
</dbReference>
<evidence type="ECO:0000256" key="4">
    <source>
        <dbReference type="ARBA" id="ARBA00022490"/>
    </source>
</evidence>